<sequence>MFLLPREGEKVKPQSHPGHLHPQGQVLHAWWSPQVCPVSSGDSTEHSPCHPEEPCPSPPRPASSSVFICDVHQTQPWGHSDTQQKGARDQEEARDHPAPALELRDCRSLRSLPQASAGPGDKLCMAD</sequence>
<evidence type="ECO:0000313" key="3">
    <source>
        <dbReference type="Proteomes" id="UP001266305"/>
    </source>
</evidence>
<reference evidence="2 3" key="1">
    <citation type="submission" date="2023-05" db="EMBL/GenBank/DDBJ databases">
        <title>B98-5 Cell Line De Novo Hybrid Assembly: An Optical Mapping Approach.</title>
        <authorList>
            <person name="Kananen K."/>
            <person name="Auerbach J.A."/>
            <person name="Kautto E."/>
            <person name="Blachly J.S."/>
        </authorList>
    </citation>
    <scope>NUCLEOTIDE SEQUENCE [LARGE SCALE GENOMIC DNA]</scope>
    <source>
        <strain evidence="2">B95-8</strain>
        <tissue evidence="2">Cell line</tissue>
    </source>
</reference>
<feature type="compositionally biased region" description="Polar residues" evidence="1">
    <location>
        <begin position="72"/>
        <end position="85"/>
    </location>
</feature>
<organism evidence="2 3">
    <name type="scientific">Saguinus oedipus</name>
    <name type="common">Cotton-top tamarin</name>
    <name type="synonym">Oedipomidas oedipus</name>
    <dbReference type="NCBI Taxonomy" id="9490"/>
    <lineage>
        <taxon>Eukaryota</taxon>
        <taxon>Metazoa</taxon>
        <taxon>Chordata</taxon>
        <taxon>Craniata</taxon>
        <taxon>Vertebrata</taxon>
        <taxon>Euteleostomi</taxon>
        <taxon>Mammalia</taxon>
        <taxon>Eutheria</taxon>
        <taxon>Euarchontoglires</taxon>
        <taxon>Primates</taxon>
        <taxon>Haplorrhini</taxon>
        <taxon>Platyrrhini</taxon>
        <taxon>Cebidae</taxon>
        <taxon>Callitrichinae</taxon>
        <taxon>Saguinus</taxon>
    </lineage>
</organism>
<dbReference type="Proteomes" id="UP001266305">
    <property type="component" value="Unassembled WGS sequence"/>
</dbReference>
<name>A0ABQ9VSZ0_SAGOE</name>
<accession>A0ABQ9VSZ0</accession>
<protein>
    <submittedName>
        <fullName evidence="2">Uncharacterized protein</fullName>
    </submittedName>
</protein>
<evidence type="ECO:0000256" key="1">
    <source>
        <dbReference type="SAM" id="MobiDB-lite"/>
    </source>
</evidence>
<feature type="compositionally biased region" description="Basic and acidic residues" evidence="1">
    <location>
        <begin position="43"/>
        <end position="53"/>
    </location>
</feature>
<feature type="region of interest" description="Disordered" evidence="1">
    <location>
        <begin position="1"/>
        <end position="127"/>
    </location>
</feature>
<evidence type="ECO:0000313" key="2">
    <source>
        <dbReference type="EMBL" id="KAK2112285.1"/>
    </source>
</evidence>
<keyword evidence="3" id="KW-1185">Reference proteome</keyword>
<comment type="caution">
    <text evidence="2">The sequence shown here is derived from an EMBL/GenBank/DDBJ whole genome shotgun (WGS) entry which is preliminary data.</text>
</comment>
<feature type="compositionally biased region" description="Basic and acidic residues" evidence="1">
    <location>
        <begin position="86"/>
        <end position="108"/>
    </location>
</feature>
<dbReference type="EMBL" id="JASSZA010000005">
    <property type="protein sequence ID" value="KAK2112285.1"/>
    <property type="molecule type" value="Genomic_DNA"/>
</dbReference>
<feature type="compositionally biased region" description="Basic and acidic residues" evidence="1">
    <location>
        <begin position="1"/>
        <end position="12"/>
    </location>
</feature>
<gene>
    <name evidence="2" type="ORF">P7K49_012032</name>
</gene>
<proteinExistence type="predicted"/>